<dbReference type="Proteomes" id="UP000054558">
    <property type="component" value="Unassembled WGS sequence"/>
</dbReference>
<dbReference type="CDD" id="cd00118">
    <property type="entry name" value="LysM"/>
    <property type="match status" value="1"/>
</dbReference>
<organism evidence="3 4">
    <name type="scientific">Klebsormidium nitens</name>
    <name type="common">Green alga</name>
    <name type="synonym">Ulothrix nitens</name>
    <dbReference type="NCBI Taxonomy" id="105231"/>
    <lineage>
        <taxon>Eukaryota</taxon>
        <taxon>Viridiplantae</taxon>
        <taxon>Streptophyta</taxon>
        <taxon>Klebsormidiophyceae</taxon>
        <taxon>Klebsormidiales</taxon>
        <taxon>Klebsormidiaceae</taxon>
        <taxon>Klebsormidium</taxon>
    </lineage>
</organism>
<dbReference type="InterPro" id="IPR018392">
    <property type="entry name" value="LysM"/>
</dbReference>
<sequence length="366" mass="39425">MGLFGGNKRNDGAGDSTYTVKPGDTLSEIAQKMNVDILSLEAANVGVTRGRPNTIYPGQVLHVPRGYSSKPVLKDRTVDVPAVHVNKGHAQVHVPTLSVDRGHKDVSIPTPTVETHKKEVTVPTWSLERHDKKVEIPTVSLGKKDVHVDVPTAAIHKHDKEINMKTYSLGTHEKDVHVKVPGVETHRKEHGYGSTWDPKTPIPGTDADKAAAARHDGKKGGLFGLFGGGEDKSGAHQAHHPHAEIDRKVAVPELRGPERKGGFLGFGGKGGSRDGSGEKDFVGLKRYGNRQDIGVEFEEKKGQKVAGGLLLLAVGAGAYLAYKHVKKGDRDGKDFSTSQDKLDNIRREVKDTLNSEAKSANGDFSA</sequence>
<dbReference type="PANTHER" id="PTHR33734">
    <property type="entry name" value="LYSM DOMAIN-CONTAINING GPI-ANCHORED PROTEIN 2"/>
    <property type="match status" value="1"/>
</dbReference>
<feature type="domain" description="LysM" evidence="2">
    <location>
        <begin position="16"/>
        <end position="63"/>
    </location>
</feature>
<dbReference type="AlphaFoldDB" id="A0A1Y1IE00"/>
<evidence type="ECO:0000259" key="2">
    <source>
        <dbReference type="PROSITE" id="PS51782"/>
    </source>
</evidence>
<dbReference type="SMART" id="SM00257">
    <property type="entry name" value="LysM"/>
    <property type="match status" value="1"/>
</dbReference>
<feature type="compositionally biased region" description="Basic and acidic residues" evidence="1">
    <location>
        <begin position="271"/>
        <end position="280"/>
    </location>
</feature>
<feature type="region of interest" description="Disordered" evidence="1">
    <location>
        <begin position="1"/>
        <end position="22"/>
    </location>
</feature>
<dbReference type="Gene3D" id="3.10.350.10">
    <property type="entry name" value="LysM domain"/>
    <property type="match status" value="1"/>
</dbReference>
<evidence type="ECO:0000313" key="3">
    <source>
        <dbReference type="EMBL" id="GAQ89150.1"/>
    </source>
</evidence>
<evidence type="ECO:0000313" key="4">
    <source>
        <dbReference type="Proteomes" id="UP000054558"/>
    </source>
</evidence>
<evidence type="ECO:0000256" key="1">
    <source>
        <dbReference type="SAM" id="MobiDB-lite"/>
    </source>
</evidence>
<dbReference type="PANTHER" id="PTHR33734:SF22">
    <property type="entry name" value="MEMBRANE-BOUND LYTIC MUREIN TRANSGLYCOSYLASE D"/>
    <property type="match status" value="1"/>
</dbReference>
<dbReference type="SUPFAM" id="SSF54106">
    <property type="entry name" value="LysM domain"/>
    <property type="match status" value="1"/>
</dbReference>
<dbReference type="Pfam" id="PF01476">
    <property type="entry name" value="LysM"/>
    <property type="match status" value="1"/>
</dbReference>
<dbReference type="PROSITE" id="PS51782">
    <property type="entry name" value="LYSM"/>
    <property type="match status" value="1"/>
</dbReference>
<dbReference type="InterPro" id="IPR036779">
    <property type="entry name" value="LysM_dom_sf"/>
</dbReference>
<protein>
    <submittedName>
        <fullName evidence="3">LysM domain containing protein</fullName>
    </submittedName>
</protein>
<accession>A0A1Y1IE00</accession>
<dbReference type="OrthoDB" id="2107166at2759"/>
<feature type="region of interest" description="Disordered" evidence="1">
    <location>
        <begin position="256"/>
        <end position="280"/>
    </location>
</feature>
<proteinExistence type="predicted"/>
<name>A0A1Y1IE00_KLENI</name>
<keyword evidence="4" id="KW-1185">Reference proteome</keyword>
<reference evidence="3 4" key="1">
    <citation type="journal article" date="2014" name="Nat. Commun.">
        <title>Klebsormidium flaccidum genome reveals primary factors for plant terrestrial adaptation.</title>
        <authorList>
            <person name="Hori K."/>
            <person name="Maruyama F."/>
            <person name="Fujisawa T."/>
            <person name="Togashi T."/>
            <person name="Yamamoto N."/>
            <person name="Seo M."/>
            <person name="Sato S."/>
            <person name="Yamada T."/>
            <person name="Mori H."/>
            <person name="Tajima N."/>
            <person name="Moriyama T."/>
            <person name="Ikeuchi M."/>
            <person name="Watanabe M."/>
            <person name="Wada H."/>
            <person name="Kobayashi K."/>
            <person name="Saito M."/>
            <person name="Masuda T."/>
            <person name="Sasaki-Sekimoto Y."/>
            <person name="Mashiguchi K."/>
            <person name="Awai K."/>
            <person name="Shimojima M."/>
            <person name="Masuda S."/>
            <person name="Iwai M."/>
            <person name="Nobusawa T."/>
            <person name="Narise T."/>
            <person name="Kondo S."/>
            <person name="Saito H."/>
            <person name="Sato R."/>
            <person name="Murakawa M."/>
            <person name="Ihara Y."/>
            <person name="Oshima-Yamada Y."/>
            <person name="Ohtaka K."/>
            <person name="Satoh M."/>
            <person name="Sonobe K."/>
            <person name="Ishii M."/>
            <person name="Ohtani R."/>
            <person name="Kanamori-Sato M."/>
            <person name="Honoki R."/>
            <person name="Miyazaki D."/>
            <person name="Mochizuki H."/>
            <person name="Umetsu J."/>
            <person name="Higashi K."/>
            <person name="Shibata D."/>
            <person name="Kamiya Y."/>
            <person name="Sato N."/>
            <person name="Nakamura Y."/>
            <person name="Tabata S."/>
            <person name="Ida S."/>
            <person name="Kurokawa K."/>
            <person name="Ohta H."/>
        </authorList>
    </citation>
    <scope>NUCLEOTIDE SEQUENCE [LARGE SCALE GENOMIC DNA]</scope>
    <source>
        <strain evidence="3 4">NIES-2285</strain>
    </source>
</reference>
<gene>
    <name evidence="3" type="ORF">KFL_004910080</name>
</gene>
<dbReference type="EMBL" id="DF237440">
    <property type="protein sequence ID" value="GAQ89150.1"/>
    <property type="molecule type" value="Genomic_DNA"/>
</dbReference>